<proteinExistence type="predicted"/>
<dbReference type="AlphaFoldDB" id="A0A4V3XBY3"/>
<dbReference type="Proteomes" id="UP000308199">
    <property type="component" value="Unassembled WGS sequence"/>
</dbReference>
<reference evidence="1 2" key="1">
    <citation type="submission" date="2019-02" db="EMBL/GenBank/DDBJ databases">
        <title>Genome sequencing of the rare red list fungi Phellinidium pouzarii.</title>
        <authorList>
            <person name="Buettner E."/>
            <person name="Kellner H."/>
        </authorList>
    </citation>
    <scope>NUCLEOTIDE SEQUENCE [LARGE SCALE GENOMIC DNA]</scope>
    <source>
        <strain evidence="1 2">DSM 108285</strain>
    </source>
</reference>
<organism evidence="1 2">
    <name type="scientific">Phellinidium pouzarii</name>
    <dbReference type="NCBI Taxonomy" id="167371"/>
    <lineage>
        <taxon>Eukaryota</taxon>
        <taxon>Fungi</taxon>
        <taxon>Dikarya</taxon>
        <taxon>Basidiomycota</taxon>
        <taxon>Agaricomycotina</taxon>
        <taxon>Agaricomycetes</taxon>
        <taxon>Hymenochaetales</taxon>
        <taxon>Hymenochaetaceae</taxon>
        <taxon>Phellinidium</taxon>
    </lineage>
</organism>
<dbReference type="EMBL" id="SGPK01000421">
    <property type="protein sequence ID" value="THH03723.1"/>
    <property type="molecule type" value="Genomic_DNA"/>
</dbReference>
<gene>
    <name evidence="1" type="ORF">EW145_g6056</name>
</gene>
<evidence type="ECO:0000313" key="2">
    <source>
        <dbReference type="Proteomes" id="UP000308199"/>
    </source>
</evidence>
<sequence length="67" mass="7577">MTMSWTHTARLVQALNDAQRADIFFPEGFRKALYSIDLDSPHDAPSVITNGESVFIDMSLAITYRED</sequence>
<comment type="caution">
    <text evidence="1">The sequence shown here is derived from an EMBL/GenBank/DDBJ whole genome shotgun (WGS) entry which is preliminary data.</text>
</comment>
<keyword evidence="2" id="KW-1185">Reference proteome</keyword>
<protein>
    <submittedName>
        <fullName evidence="1">Uncharacterized protein</fullName>
    </submittedName>
</protein>
<accession>A0A4V3XBY3</accession>
<name>A0A4V3XBY3_9AGAM</name>
<evidence type="ECO:0000313" key="1">
    <source>
        <dbReference type="EMBL" id="THH03723.1"/>
    </source>
</evidence>